<dbReference type="GO" id="GO:0034727">
    <property type="term" value="P:piecemeal microautophagy of the nucleus"/>
    <property type="evidence" value="ECO:0007669"/>
    <property type="project" value="TreeGrafter"/>
</dbReference>
<evidence type="ECO:0000256" key="2">
    <source>
        <dbReference type="ARBA" id="ARBA00013804"/>
    </source>
</evidence>
<evidence type="ECO:0000313" key="13">
    <source>
        <dbReference type="Proteomes" id="UP000243515"/>
    </source>
</evidence>
<feature type="coiled-coil region" evidence="8">
    <location>
        <begin position="555"/>
        <end position="582"/>
    </location>
</feature>
<dbReference type="GO" id="GO:0061709">
    <property type="term" value="P:reticulophagy"/>
    <property type="evidence" value="ECO:0007669"/>
    <property type="project" value="TreeGrafter"/>
</dbReference>
<feature type="compositionally biased region" description="Low complexity" evidence="9">
    <location>
        <begin position="615"/>
        <end position="626"/>
    </location>
</feature>
<evidence type="ECO:0000313" key="12">
    <source>
        <dbReference type="EMBL" id="OXV08069.1"/>
    </source>
</evidence>
<dbReference type="PANTHER" id="PTHR13222:SF1">
    <property type="entry name" value="RB1-INDUCIBLE COILED-COIL PROTEIN 1"/>
    <property type="match status" value="1"/>
</dbReference>
<dbReference type="GO" id="GO:0015031">
    <property type="term" value="P:protein transport"/>
    <property type="evidence" value="ECO:0007669"/>
    <property type="project" value="UniProtKB-KW"/>
</dbReference>
<evidence type="ECO:0000256" key="8">
    <source>
        <dbReference type="SAM" id="Coils"/>
    </source>
</evidence>
<evidence type="ECO:0000256" key="5">
    <source>
        <dbReference type="ARBA" id="ARBA00023006"/>
    </source>
</evidence>
<sequence>MSLQIYIAHSGERLFADPVSFASPDALRSWIARNTSIPSQRQILMTARGKNVKLQTLVMEVCSSSVHLPSSTMYRTLTAYQNEIFIYDRQYVSESDHAEVRVIPPPSFNVENPPDTLADQNNLQSWRNLYLSRRTWAMDLAERCVPINMEIQEHNERTGIIHRAVGVALENLKSHVASLEHKFQEAQVWAGEVLKEQGMALDGWQRALEKVDSIPARKDLTFFGRPSTPKKGKDRPTGTLRDFLDIDEVHRAATQGLIVSQAFARRVDEVEKAVSIIALETQTLLEKAQPPGVDNADGLLKEVETIAKKIASDCEHVLGLPYSQKTLANISRMALGHTKDLLPSLLEISLELKTGLEQAVSRYNTATKAAVNHMRTISSMESRLANIQSQIANLDFDNDVFDILYAVFHMPVIYGSVLIEAVRRHEWSEKMKADSLTLAEEMAVFRDEEQRRRKKWMKSIGDFVSLPDDGAPGIEVNLQGQGHEWPEVTRKEIESYIEHLKSKNSMAAVIQELSLLYADLDNPTRQQRRRAKAFKQGSVFDMGRSSLLIRGDDMVRSLRDEKAKLEERLKGSESRIRKLEDLLHRQTQISRPVSGNFSIDLPTSPASPRPDALSRRSSVSSRRMSSNQSPEDKLLLQRIINLESELAVERETVQRLQREAHFERQSSTDKIQEVQSTKEDLIKNLEAREEERRFLESEAKKLRHRVEEVEEELDRVTDGREREKQKADERIRQLQSNLESIRANATEEIQKANGQIESLKGDYVVQKERADNFNEQVIARREDAANHEARNRELQSQIGKMENQGQENLVALQAALMNLSPGGTVPADFSSLVKAIEVLSEGLAIHARSSEESATRAATEKKSLEERLEQMRTETEKLKQAASKWESESLQVQNELSHERSQLSALKVELDDEQSQRRRLQLRFAAGETGSEVLRERVGEGERKVADLSHKLIDVEMSARKTDEELLFWRRKYQELTTKTVSQIDAREERVQEISKRLHTQSEKLGRLLEQLGFTLVRQDGDVIVQRASKVNGSSGVGESLLASGIASIKPDPEFLAWINREDLQEESSKFKSFMESIAKFDVDVFSEPVIRRVKDIEMLARKWQKEARGYRDKYHRAQSEAYEKIAYRSFKEGDLALFLPTRNQAIRSWAAFNVGAPHYFLREQDVHKLSTRDWLLARITKVEERVVDLSKSLNGVHPDRRSIGEASDGASLDDENPFELSDGLRWYLLDAIEEKPGAPSTPGLGKSTVASANVDAKGSIRLKRAPTAGNVTKTLTRSLDSRRSSSNSKKGALIPVLHASESTGDNVQPAEVDVSLPSRETAPIFDEGVERDRKPKPRLEGAQESSSPAMDRDMMSNPASPTKRLAPRSRPWEKLLSLDYRLEGSRYTPT</sequence>
<reference evidence="12 13" key="1">
    <citation type="journal article" date="2015" name="Environ. Microbiol.">
        <title>Metagenome sequence of Elaphomyces granulatus from sporocarp tissue reveals Ascomycota ectomycorrhizal fingerprints of genome expansion and a Proteobacteria-rich microbiome.</title>
        <authorList>
            <person name="Quandt C.A."/>
            <person name="Kohler A."/>
            <person name="Hesse C.N."/>
            <person name="Sharpton T.J."/>
            <person name="Martin F."/>
            <person name="Spatafora J.W."/>
        </authorList>
    </citation>
    <scope>NUCLEOTIDE SEQUENCE [LARGE SCALE GENOMIC DNA]</scope>
    <source>
        <strain evidence="12 13">OSC145934</strain>
    </source>
</reference>
<dbReference type="GO" id="GO:1903599">
    <property type="term" value="P:positive regulation of autophagy of mitochondrion"/>
    <property type="evidence" value="ECO:0007669"/>
    <property type="project" value="UniProtKB-UniRule"/>
</dbReference>
<evidence type="ECO:0000256" key="1">
    <source>
        <dbReference type="ARBA" id="ARBA00009729"/>
    </source>
</evidence>
<feature type="region of interest" description="Disordered" evidence="9">
    <location>
        <begin position="1267"/>
        <end position="1371"/>
    </location>
</feature>
<gene>
    <name evidence="12" type="ORF">Egran_04168</name>
</gene>
<evidence type="ECO:0000256" key="7">
    <source>
        <dbReference type="RuleBase" id="RU367075"/>
    </source>
</evidence>
<dbReference type="InterPro" id="IPR045326">
    <property type="entry name" value="ATG17-like_dom"/>
</dbReference>
<dbReference type="GO" id="GO:0034045">
    <property type="term" value="C:phagophore assembly site membrane"/>
    <property type="evidence" value="ECO:0007669"/>
    <property type="project" value="UniProtKB-SubCell"/>
</dbReference>
<feature type="domain" description="Autophagy protein ATG17-like" evidence="10">
    <location>
        <begin position="116"/>
        <end position="463"/>
    </location>
</feature>
<feature type="compositionally biased region" description="Basic and acidic residues" evidence="9">
    <location>
        <begin position="1329"/>
        <end position="1342"/>
    </location>
</feature>
<evidence type="ECO:0000256" key="9">
    <source>
        <dbReference type="SAM" id="MobiDB-lite"/>
    </source>
</evidence>
<dbReference type="GO" id="GO:0019901">
    <property type="term" value="F:protein kinase binding"/>
    <property type="evidence" value="ECO:0007669"/>
    <property type="project" value="TreeGrafter"/>
</dbReference>
<keyword evidence="7" id="KW-0472">Membrane</keyword>
<evidence type="ECO:0000259" key="10">
    <source>
        <dbReference type="Pfam" id="PF04108"/>
    </source>
</evidence>
<protein>
    <recommendedName>
        <fullName evidence="2 7">Autophagy-related protein 11</fullName>
    </recommendedName>
</protein>
<dbReference type="InterPro" id="IPR040040">
    <property type="entry name" value="ATG11"/>
</dbReference>
<keyword evidence="5 7" id="KW-0072">Autophagy</keyword>
<dbReference type="GO" id="GO:0000422">
    <property type="term" value="P:autophagy of mitochondrion"/>
    <property type="evidence" value="ECO:0007669"/>
    <property type="project" value="TreeGrafter"/>
</dbReference>
<dbReference type="GO" id="GO:0060090">
    <property type="term" value="F:molecular adaptor activity"/>
    <property type="evidence" value="ECO:0007669"/>
    <property type="project" value="TreeGrafter"/>
</dbReference>
<evidence type="ECO:0000256" key="4">
    <source>
        <dbReference type="ARBA" id="ARBA00022927"/>
    </source>
</evidence>
<dbReference type="OrthoDB" id="447953at2759"/>
<comment type="similarity">
    <text evidence="1 7">Belongs to the ATG11 family.</text>
</comment>
<organism evidence="12 13">
    <name type="scientific">Elaphomyces granulatus</name>
    <dbReference type="NCBI Taxonomy" id="519963"/>
    <lineage>
        <taxon>Eukaryota</taxon>
        <taxon>Fungi</taxon>
        <taxon>Dikarya</taxon>
        <taxon>Ascomycota</taxon>
        <taxon>Pezizomycotina</taxon>
        <taxon>Eurotiomycetes</taxon>
        <taxon>Eurotiomycetidae</taxon>
        <taxon>Eurotiales</taxon>
        <taxon>Elaphomycetaceae</taxon>
        <taxon>Elaphomyces</taxon>
    </lineage>
</organism>
<dbReference type="Pfam" id="PF10377">
    <property type="entry name" value="ATG11"/>
    <property type="match status" value="1"/>
</dbReference>
<keyword evidence="4 7" id="KW-0653">Protein transport</keyword>
<keyword evidence="6 8" id="KW-0175">Coiled coil</keyword>
<keyword evidence="7" id="KW-0926">Vacuole</keyword>
<feature type="region of interest" description="Disordered" evidence="9">
    <location>
        <begin position="593"/>
        <end position="630"/>
    </location>
</feature>
<dbReference type="Proteomes" id="UP000243515">
    <property type="component" value="Unassembled WGS sequence"/>
</dbReference>
<dbReference type="GO" id="GO:1990316">
    <property type="term" value="C:Atg1/ULK1 kinase complex"/>
    <property type="evidence" value="ECO:0007669"/>
    <property type="project" value="TreeGrafter"/>
</dbReference>
<comment type="caution">
    <text evidence="12">The sequence shown here is derived from an EMBL/GenBank/DDBJ whole genome shotgun (WGS) entry which is preliminary data.</text>
</comment>
<comment type="subunit">
    <text evidence="7">Homodimer.</text>
</comment>
<evidence type="ECO:0000256" key="6">
    <source>
        <dbReference type="ARBA" id="ARBA00023054"/>
    </source>
</evidence>
<dbReference type="GO" id="GO:0034517">
    <property type="term" value="P:ribophagy"/>
    <property type="evidence" value="ECO:0007669"/>
    <property type="project" value="TreeGrafter"/>
</dbReference>
<name>A0A232LVA6_9EURO</name>
<feature type="compositionally biased region" description="Low complexity" evidence="9">
    <location>
        <begin position="1273"/>
        <end position="1291"/>
    </location>
</feature>
<evidence type="ECO:0000256" key="3">
    <source>
        <dbReference type="ARBA" id="ARBA00022448"/>
    </source>
</evidence>
<keyword evidence="13" id="KW-1185">Reference proteome</keyword>
<accession>A0A232LVA6</accession>
<proteinExistence type="inferred from homology"/>
<comment type="function">
    <text evidence="7">Involved in cytoplasm to vacuole transport (Cvt), pexophagy, mitophagy and nucleophagy. Recruits mitochondria for their selective degradation via autophagy (mitophagy) during starvation. Works as scaffold proteins that recruit ATG proteins to the pre-autophagosome (PAS), the site of vesicle/autophagosome formation. Required for the Cvt vesicles completion.</text>
</comment>
<evidence type="ECO:0000259" key="11">
    <source>
        <dbReference type="Pfam" id="PF10377"/>
    </source>
</evidence>
<comment type="subcellular location">
    <subcellularLocation>
        <location evidence="7">Preautophagosomal structure membrane</location>
        <topology evidence="7">Peripheral membrane protein</topology>
    </subcellularLocation>
    <subcellularLocation>
        <location evidence="7">Vacuole membrane</location>
        <topology evidence="7">Peripheral membrane protein</topology>
    </subcellularLocation>
    <text evidence="7">During pexophagy, accumulates in the vacuolar membrane region, where the peroxisomes contact the vacuole.</text>
</comment>
<feature type="coiled-coil region" evidence="8">
    <location>
        <begin position="847"/>
        <end position="923"/>
    </location>
</feature>
<dbReference type="EMBL" id="NPHW01004336">
    <property type="protein sequence ID" value="OXV08069.1"/>
    <property type="molecule type" value="Genomic_DNA"/>
</dbReference>
<keyword evidence="3 7" id="KW-0813">Transport</keyword>
<dbReference type="PANTHER" id="PTHR13222">
    <property type="entry name" value="RB1-INDUCIBLE COILED-COIL"/>
    <property type="match status" value="1"/>
</dbReference>
<dbReference type="Pfam" id="PF04108">
    <property type="entry name" value="ATG17_like"/>
    <property type="match status" value="1"/>
</dbReference>
<dbReference type="GO" id="GO:0005774">
    <property type="term" value="C:vacuolar membrane"/>
    <property type="evidence" value="ECO:0007669"/>
    <property type="project" value="UniProtKB-SubCell"/>
</dbReference>
<dbReference type="InterPro" id="IPR019460">
    <property type="entry name" value="Atg11_C"/>
</dbReference>
<dbReference type="GO" id="GO:0000045">
    <property type="term" value="P:autophagosome assembly"/>
    <property type="evidence" value="ECO:0007669"/>
    <property type="project" value="UniProtKB-UniRule"/>
</dbReference>
<feature type="domain" description="Autophagy-related protein 11 C-terminal" evidence="11">
    <location>
        <begin position="1089"/>
        <end position="1233"/>
    </location>
</feature>
<feature type="coiled-coil region" evidence="8">
    <location>
        <begin position="639"/>
        <end position="804"/>
    </location>
</feature>